<evidence type="ECO:0000313" key="3">
    <source>
        <dbReference type="Proteomes" id="UP000218899"/>
    </source>
</evidence>
<name>A0A1C7AFH9_9GAMM</name>
<evidence type="ECO:0000313" key="2">
    <source>
        <dbReference type="EMBL" id="BAU50083.1"/>
    </source>
</evidence>
<organism evidence="2 3">
    <name type="scientific">Sulfurifustis variabilis</name>
    <dbReference type="NCBI Taxonomy" id="1675686"/>
    <lineage>
        <taxon>Bacteria</taxon>
        <taxon>Pseudomonadati</taxon>
        <taxon>Pseudomonadota</taxon>
        <taxon>Gammaproteobacteria</taxon>
        <taxon>Acidiferrobacterales</taxon>
        <taxon>Acidiferrobacteraceae</taxon>
        <taxon>Sulfurifustis</taxon>
    </lineage>
</organism>
<accession>A0A1C7AFH9</accession>
<proteinExistence type="predicted"/>
<gene>
    <name evidence="2" type="ORF">SVA_3547</name>
</gene>
<dbReference type="InterPro" id="IPR037205">
    <property type="entry name" value="ChaB_sf"/>
</dbReference>
<dbReference type="KEGG" id="sva:SVA_3547"/>
<dbReference type="Proteomes" id="UP000218899">
    <property type="component" value="Chromosome"/>
</dbReference>
<protein>
    <submittedName>
        <fullName evidence="2">Cation transport regulator ChaB</fullName>
    </submittedName>
</protein>
<feature type="compositionally biased region" description="Basic residues" evidence="1">
    <location>
        <begin position="113"/>
        <end position="130"/>
    </location>
</feature>
<dbReference type="Pfam" id="PF06150">
    <property type="entry name" value="ChaB"/>
    <property type="match status" value="1"/>
</dbReference>
<dbReference type="Gene3D" id="1.10.1740.70">
    <property type="entry name" value="ChaB"/>
    <property type="match status" value="1"/>
</dbReference>
<dbReference type="InterPro" id="IPR009317">
    <property type="entry name" value="ChaB"/>
</dbReference>
<dbReference type="EMBL" id="AP014936">
    <property type="protein sequence ID" value="BAU50083.1"/>
    <property type="molecule type" value="Genomic_DNA"/>
</dbReference>
<feature type="region of interest" description="Disordered" evidence="1">
    <location>
        <begin position="57"/>
        <end position="130"/>
    </location>
</feature>
<evidence type="ECO:0000256" key="1">
    <source>
        <dbReference type="SAM" id="MobiDB-lite"/>
    </source>
</evidence>
<dbReference type="RefSeq" id="WP_197703271.1">
    <property type="nucleotide sequence ID" value="NZ_AP014936.1"/>
</dbReference>
<feature type="compositionally biased region" description="Basic and acidic residues" evidence="1">
    <location>
        <begin position="93"/>
        <end position="112"/>
    </location>
</feature>
<sequence>MRDIVEYPVSIPGTILRSDKHAQRLWKKAHDSAVRTYGEGGRAHRVAYAALKHEYRKSGDKWVPKGWKGPSDPQAAQGAGAKPKPTARGKVAGTEKEARRKAKEARSEYARDYRRRRSRASTKKSGRRKK</sequence>
<reference evidence="2 3" key="1">
    <citation type="submission" date="2015-08" db="EMBL/GenBank/DDBJ databases">
        <title>Complete genome sequence of Sulfurifustis variabilis.</title>
        <authorList>
            <person name="Miura A."/>
            <person name="Kojima H."/>
            <person name="Fukui M."/>
        </authorList>
    </citation>
    <scope>NUCLEOTIDE SEQUENCE [LARGE SCALE GENOMIC DNA]</scope>
    <source>
        <strain evidence="3">skN76</strain>
    </source>
</reference>
<dbReference type="SUPFAM" id="SSF140376">
    <property type="entry name" value="ChaB-like"/>
    <property type="match status" value="1"/>
</dbReference>
<dbReference type="AlphaFoldDB" id="A0A1C7AFH9"/>
<keyword evidence="3" id="KW-1185">Reference proteome</keyword>